<feature type="binding site" evidence="2">
    <location>
        <position position="351"/>
    </location>
    <ligand>
        <name>Zn(2+)</name>
        <dbReference type="ChEBI" id="CHEBI:29105"/>
        <label>2</label>
    </ligand>
</feature>
<dbReference type="GO" id="GO:0004035">
    <property type="term" value="F:alkaline phosphatase activity"/>
    <property type="evidence" value="ECO:0007669"/>
    <property type="project" value="UniProtKB-EC"/>
</dbReference>
<dbReference type="EMBL" id="CAQQ02391970">
    <property type="status" value="NOT_ANNOTATED_CDS"/>
    <property type="molecule type" value="Genomic_DNA"/>
</dbReference>
<dbReference type="Pfam" id="PF00245">
    <property type="entry name" value="Alk_phosphatase"/>
    <property type="match status" value="2"/>
</dbReference>
<name>T1GRP4_MEGSC</name>
<organism evidence="4 5">
    <name type="scientific">Megaselia scalaris</name>
    <name type="common">Humpbacked fly</name>
    <name type="synonym">Phora scalaris</name>
    <dbReference type="NCBI Taxonomy" id="36166"/>
    <lineage>
        <taxon>Eukaryota</taxon>
        <taxon>Metazoa</taxon>
        <taxon>Ecdysozoa</taxon>
        <taxon>Arthropoda</taxon>
        <taxon>Hexapoda</taxon>
        <taxon>Insecta</taxon>
        <taxon>Pterygota</taxon>
        <taxon>Neoptera</taxon>
        <taxon>Endopterygota</taxon>
        <taxon>Diptera</taxon>
        <taxon>Brachycera</taxon>
        <taxon>Muscomorpha</taxon>
        <taxon>Platypezoidea</taxon>
        <taxon>Phoridae</taxon>
        <taxon>Megaseliini</taxon>
        <taxon>Megaselia</taxon>
    </lineage>
</organism>
<evidence type="ECO:0000256" key="2">
    <source>
        <dbReference type="PIRSR" id="PIRSR601952-2"/>
    </source>
</evidence>
<keyword evidence="5" id="KW-1185">Reference proteome</keyword>
<dbReference type="EnsemblMetazoa" id="MESCA006332-RA">
    <property type="protein sequence ID" value="MESCA006332-PA"/>
    <property type="gene ID" value="MESCA006332"/>
</dbReference>
<evidence type="ECO:0000313" key="4">
    <source>
        <dbReference type="EnsemblMetazoa" id="MESCA006332-PA"/>
    </source>
</evidence>
<keyword evidence="2" id="KW-0862">Zinc</keyword>
<dbReference type="EC" id="3.1.3.1" evidence="1"/>
<dbReference type="OMA" id="EDAEFWH"/>
<dbReference type="Gene3D" id="3.40.720.10">
    <property type="entry name" value="Alkaline Phosphatase, subunit A"/>
    <property type="match status" value="3"/>
</dbReference>
<reference evidence="4" key="2">
    <citation type="submission" date="2015-06" db="UniProtKB">
        <authorList>
            <consortium name="EnsemblMetazoa"/>
        </authorList>
    </citation>
    <scope>IDENTIFICATION</scope>
</reference>
<dbReference type="PRINTS" id="PR00113">
    <property type="entry name" value="ALKPHPHTASE"/>
</dbReference>
<dbReference type="CDD" id="cd16012">
    <property type="entry name" value="ALP"/>
    <property type="match status" value="1"/>
</dbReference>
<dbReference type="SMART" id="SM00098">
    <property type="entry name" value="alkPPc"/>
    <property type="match status" value="1"/>
</dbReference>
<feature type="binding site" evidence="2">
    <location>
        <position position="305"/>
    </location>
    <ligand>
        <name>Mg(2+)</name>
        <dbReference type="ChEBI" id="CHEBI:18420"/>
    </ligand>
</feature>
<reference evidence="5" key="1">
    <citation type="submission" date="2013-02" db="EMBL/GenBank/DDBJ databases">
        <authorList>
            <person name="Hughes D."/>
        </authorList>
    </citation>
    <scope>NUCLEOTIDE SEQUENCE</scope>
    <source>
        <strain>Durham</strain>
        <strain evidence="5">NC isolate 2 -- Noor lab</strain>
    </source>
</reference>
<dbReference type="InterPro" id="IPR001952">
    <property type="entry name" value="Alkaline_phosphatase"/>
</dbReference>
<comment type="cofactor">
    <cofactor evidence="2">
        <name>Mg(2+)</name>
        <dbReference type="ChEBI" id="CHEBI:18420"/>
    </cofactor>
    <text evidence="2">Binds 1 Mg(2+) ion.</text>
</comment>
<accession>T1GRP4</accession>
<dbReference type="InterPro" id="IPR017850">
    <property type="entry name" value="Alkaline_phosphatase_core_sf"/>
</dbReference>
<dbReference type="SUPFAM" id="SSF53649">
    <property type="entry name" value="Alkaline phosphatase-like"/>
    <property type="match status" value="1"/>
</dbReference>
<dbReference type="GO" id="GO:0046872">
    <property type="term" value="F:metal ion binding"/>
    <property type="evidence" value="ECO:0007669"/>
    <property type="project" value="UniProtKB-KW"/>
</dbReference>
<feature type="binding site" evidence="2">
    <location>
        <position position="419"/>
    </location>
    <ligand>
        <name>Zn(2+)</name>
        <dbReference type="ChEBI" id="CHEBI:29105"/>
        <label>2</label>
    </ligand>
</feature>
<comment type="similarity">
    <text evidence="3">Belongs to the alkaline phosphatase family.</text>
</comment>
<keyword evidence="2" id="KW-0479">Metal-binding</keyword>
<feature type="binding site" evidence="2">
    <location>
        <position position="314"/>
    </location>
    <ligand>
        <name>Zn(2+)</name>
        <dbReference type="ChEBI" id="CHEBI:29105"/>
        <label>2</label>
    </ligand>
</feature>
<sequence>MPIHDTEHLELRRSDDSVKMMQLTITHLAKCHHGREVPKNEDSIFWLQNGRDTLNNRLRMISKEDNLKAKNIILCLGGGMGLTTITAARIYKGQVAGQSGEEASLVFDNFPYSGLAKVYNTDTQVPDAGSGVTAIYTGTKTKQWALSMDNTCNLQNSKAGSLSTFMEWAQEAGKRTGFVTNTRISNPPLAGLFSKICNSRWECDSSIPQSFRGVYNDSSLQFLENGRKFNVVLAGGLSSMGAYDSEEQLSKILPDPNPPFCLFRNGHMSYSIDRQAEEPSLTEMTQKAIEILNVPDSKGFVLLIENGHIDHAHHMNLAEVALNEVLEFDRAIQLALKMTNESETLVIVTSDHSQPMTIIGDPKRGNDILGYTDESKTYETLTYSNGPELGLLPTGASQSTGNKIFRSHRSLYITNISTHSGEDVPVFAKGPGSALLGGVYEQSFIGHVISYAGSMGPNKEAAILSGVDVLKGVWYILAMCFVFTI</sequence>
<feature type="binding site" evidence="2">
    <location>
        <position position="310"/>
    </location>
    <ligand>
        <name>Zn(2+)</name>
        <dbReference type="ChEBI" id="CHEBI:29105"/>
        <label>2</label>
    </ligand>
</feature>
<dbReference type="HOGENOM" id="CLU_008539_4_0_1"/>
<evidence type="ECO:0000313" key="5">
    <source>
        <dbReference type="Proteomes" id="UP000015102"/>
    </source>
</evidence>
<keyword evidence="2" id="KW-0460">Magnesium</keyword>
<evidence type="ECO:0000256" key="3">
    <source>
        <dbReference type="RuleBase" id="RU003946"/>
    </source>
</evidence>
<dbReference type="PANTHER" id="PTHR11596:SF83">
    <property type="entry name" value="ALKALINE PHOSPHATASE 4"/>
    <property type="match status" value="1"/>
</dbReference>
<proteinExistence type="inferred from homology"/>
<feature type="binding site" evidence="2">
    <location>
        <position position="352"/>
    </location>
    <ligand>
        <name>Zn(2+)</name>
        <dbReference type="ChEBI" id="CHEBI:29105"/>
        <label>2</label>
    </ligand>
</feature>
<dbReference type="AlphaFoldDB" id="T1GRP4"/>
<evidence type="ECO:0000256" key="1">
    <source>
        <dbReference type="ARBA" id="ARBA00012647"/>
    </source>
</evidence>
<comment type="cofactor">
    <cofactor evidence="2">
        <name>Zn(2+)</name>
        <dbReference type="ChEBI" id="CHEBI:29105"/>
    </cofactor>
    <text evidence="2">Binds 2 Zn(2+) ions.</text>
</comment>
<dbReference type="PANTHER" id="PTHR11596">
    <property type="entry name" value="ALKALINE PHOSPHATASE"/>
    <property type="match status" value="1"/>
</dbReference>
<dbReference type="Proteomes" id="UP000015102">
    <property type="component" value="Unassembled WGS sequence"/>
</dbReference>
<protein>
    <recommendedName>
        <fullName evidence="1">alkaline phosphatase</fullName>
        <ecNumber evidence="1">3.1.3.1</ecNumber>
    </recommendedName>
</protein>
<dbReference type="STRING" id="36166.T1GRP4"/>